<dbReference type="Proteomes" id="UP001056426">
    <property type="component" value="Chromosome"/>
</dbReference>
<evidence type="ECO:0000313" key="3">
    <source>
        <dbReference type="Proteomes" id="UP001056426"/>
    </source>
</evidence>
<feature type="chain" id="PRO_5039898795" evidence="1">
    <location>
        <begin position="20"/>
        <end position="287"/>
    </location>
</feature>
<evidence type="ECO:0000256" key="1">
    <source>
        <dbReference type="SAM" id="SignalP"/>
    </source>
</evidence>
<protein>
    <submittedName>
        <fullName evidence="2">DUF4249 domain-containing protein</fullName>
    </submittedName>
</protein>
<accession>A0A9J6ZLS5</accession>
<organism evidence="2 3">
    <name type="scientific">Xiashengella succiniciproducens</name>
    <dbReference type="NCBI Taxonomy" id="2949635"/>
    <lineage>
        <taxon>Bacteria</taxon>
        <taxon>Pseudomonadati</taxon>
        <taxon>Bacteroidota</taxon>
        <taxon>Bacteroidia</taxon>
        <taxon>Marinilabiliales</taxon>
        <taxon>Marinilabiliaceae</taxon>
        <taxon>Xiashengella</taxon>
    </lineage>
</organism>
<keyword evidence="1" id="KW-0732">Signal</keyword>
<proteinExistence type="predicted"/>
<dbReference type="EMBL" id="CP098400">
    <property type="protein sequence ID" value="URW78681.1"/>
    <property type="molecule type" value="Genomic_DNA"/>
</dbReference>
<sequence length="287" mass="32363">MKKAQIFCTFALMAFALLSCEEEINLHLKTSATRLVVGGMITSDTTQHIITLTQSAHYFDSTQVKYISGALVEVVVADSTVVFTESDEHPGWYLSPEDFYGVPGNEYRLRITNVGLPGISTDEEFTASSIMPAIAPIDSASIGYSHEWDLWKIVISAQDPADQRNYYMFSLQRNGRQITKSLKEKTILDDRLFDGKYASEVWIFGLDTEEYDFQPNDTLTMECYNITKEFYYYVYAVQVEMQGSNPLFSGSPANVPGNISNNALGYFTACGVSRVDFINPYRIEDFK</sequence>
<dbReference type="KEGG" id="alkq:M9189_07360"/>
<feature type="signal peptide" evidence="1">
    <location>
        <begin position="1"/>
        <end position="19"/>
    </location>
</feature>
<reference evidence="2" key="2">
    <citation type="submission" date="2022-06" db="EMBL/GenBank/DDBJ databases">
        <title>Xiashengella guii gen. nov. sp. nov., a bacterium isolated form anaerobic digestion tank.</title>
        <authorList>
            <person name="Huang H."/>
        </authorList>
    </citation>
    <scope>NUCLEOTIDE SEQUENCE</scope>
    <source>
        <strain evidence="2">Ai-910</strain>
    </source>
</reference>
<reference evidence="2" key="1">
    <citation type="submission" date="2022-05" db="EMBL/GenBank/DDBJ databases">
        <authorList>
            <person name="Sun X."/>
        </authorList>
    </citation>
    <scope>NUCLEOTIDE SEQUENCE</scope>
    <source>
        <strain evidence="2">Ai-910</strain>
    </source>
</reference>
<keyword evidence="3" id="KW-1185">Reference proteome</keyword>
<gene>
    <name evidence="2" type="ORF">M9189_07360</name>
</gene>
<dbReference type="RefSeq" id="WP_250722042.1">
    <property type="nucleotide sequence ID" value="NZ_CP098400.1"/>
</dbReference>
<evidence type="ECO:0000313" key="2">
    <source>
        <dbReference type="EMBL" id="URW78681.1"/>
    </source>
</evidence>
<dbReference type="PROSITE" id="PS51257">
    <property type="entry name" value="PROKAR_LIPOPROTEIN"/>
    <property type="match status" value="1"/>
</dbReference>
<dbReference type="AlphaFoldDB" id="A0A9J6ZLS5"/>
<name>A0A9J6ZLS5_9BACT</name>
<dbReference type="Pfam" id="PF14054">
    <property type="entry name" value="DUF4249"/>
    <property type="match status" value="1"/>
</dbReference>
<dbReference type="InterPro" id="IPR025345">
    <property type="entry name" value="DUF4249"/>
</dbReference>